<dbReference type="Gene3D" id="3.90.380.10">
    <property type="entry name" value="Naphthalene 1,2-dioxygenase Alpha Subunit, Chain A, domain 1"/>
    <property type="match status" value="1"/>
</dbReference>
<evidence type="ECO:0000256" key="1">
    <source>
        <dbReference type="ARBA" id="ARBA00001962"/>
    </source>
</evidence>
<comment type="cofactor">
    <cofactor evidence="1">
        <name>Fe cation</name>
        <dbReference type="ChEBI" id="CHEBI:24875"/>
    </cofactor>
</comment>
<evidence type="ECO:0000313" key="8">
    <source>
        <dbReference type="EMBL" id="GLR68315.1"/>
    </source>
</evidence>
<dbReference type="SUPFAM" id="SSF55961">
    <property type="entry name" value="Bet v1-like"/>
    <property type="match status" value="1"/>
</dbReference>
<dbReference type="Gene3D" id="2.102.10.10">
    <property type="entry name" value="Rieske [2Fe-2S] iron-sulphur domain"/>
    <property type="match status" value="1"/>
</dbReference>
<proteinExistence type="predicted"/>
<dbReference type="RefSeq" id="WP_284259162.1">
    <property type="nucleotide sequence ID" value="NZ_BSOS01000088.1"/>
</dbReference>
<dbReference type="Proteomes" id="UP001156641">
    <property type="component" value="Unassembled WGS sequence"/>
</dbReference>
<dbReference type="Pfam" id="PF00848">
    <property type="entry name" value="Ring_hydroxyl_A"/>
    <property type="match status" value="1"/>
</dbReference>
<dbReference type="InterPro" id="IPR015879">
    <property type="entry name" value="Ring_hydroxy_dOase_asu_C_dom"/>
</dbReference>
<evidence type="ECO:0000256" key="4">
    <source>
        <dbReference type="ARBA" id="ARBA00023002"/>
    </source>
</evidence>
<dbReference type="InterPro" id="IPR001663">
    <property type="entry name" value="Rng_hydr_dOase-A"/>
</dbReference>
<evidence type="ECO:0000256" key="2">
    <source>
        <dbReference type="ARBA" id="ARBA00022714"/>
    </source>
</evidence>
<dbReference type="CDD" id="cd03469">
    <property type="entry name" value="Rieske_RO_Alpha_N"/>
    <property type="match status" value="1"/>
</dbReference>
<keyword evidence="2" id="KW-0001">2Fe-2S</keyword>
<keyword evidence="3" id="KW-0479">Metal-binding</keyword>
<sequence length="459" mass="51307">MPKIAPAYRDTSAPSYQEVIKHDPRPAPALFTAYSEAAIDVPGVPRSQYTSPEFAQAELERMWPRVWQVACREEQIPETGDLVVYHSPGASLLIVRSGPDEIKAFYNSCLHRGMQLCAHDTSVQKLTCPFHGFAWNLDGSLAHVPARWDFPQLEEAKFNLPEARTGRWGGFVFINRDPDAAPLEDYLANLPEHFADWPRESVYLAQMIHKTMNANWKTCIEGFIESFHLAGIHSQALPFGGDASTQYDVWPGNETISRFLEPVGVQSDQYPRRLNEQEILEASLATVFGGSEFPQLPKDMRARTFLATATRQAMSAADGRDYSTLSDTEAADAMQYSVFPNFVLFRSLTYPYAYRFTPVRDNPNQAVFDFMIFKPKPQDGSPVPETEHVDLGPGDSFAACGALPPWLGQIYDQDSVGLAMCQAGLRDGGTAGVMFSAYQEVRIRHLHQTLARYLAMPPL</sequence>
<keyword evidence="6" id="KW-0411">Iron-sulfur</keyword>
<evidence type="ECO:0000256" key="5">
    <source>
        <dbReference type="ARBA" id="ARBA00023004"/>
    </source>
</evidence>
<dbReference type="InterPro" id="IPR036922">
    <property type="entry name" value="Rieske_2Fe-2S_sf"/>
</dbReference>
<evidence type="ECO:0000313" key="9">
    <source>
        <dbReference type="Proteomes" id="UP001156641"/>
    </source>
</evidence>
<protein>
    <recommendedName>
        <fullName evidence="7">Rieske domain-containing protein</fullName>
    </recommendedName>
</protein>
<dbReference type="InterPro" id="IPR017941">
    <property type="entry name" value="Rieske_2Fe-2S"/>
</dbReference>
<dbReference type="EMBL" id="BSOS01000088">
    <property type="protein sequence ID" value="GLR68315.1"/>
    <property type="molecule type" value="Genomic_DNA"/>
</dbReference>
<comment type="caution">
    <text evidence="8">The sequence shown here is derived from an EMBL/GenBank/DDBJ whole genome shotgun (WGS) entry which is preliminary data.</text>
</comment>
<dbReference type="PRINTS" id="PR00090">
    <property type="entry name" value="RNGDIOXGNASE"/>
</dbReference>
<keyword evidence="5" id="KW-0408">Iron</keyword>
<feature type="domain" description="Rieske" evidence="7">
    <location>
        <begin position="67"/>
        <end position="174"/>
    </location>
</feature>
<dbReference type="PANTHER" id="PTHR43756">
    <property type="entry name" value="CHOLINE MONOOXYGENASE, CHLOROPLASTIC"/>
    <property type="match status" value="1"/>
</dbReference>
<dbReference type="SUPFAM" id="SSF50022">
    <property type="entry name" value="ISP domain"/>
    <property type="match status" value="1"/>
</dbReference>
<gene>
    <name evidence="8" type="ORF">GCM10010909_29960</name>
</gene>
<reference evidence="9" key="1">
    <citation type="journal article" date="2019" name="Int. J. Syst. Evol. Microbiol.">
        <title>The Global Catalogue of Microorganisms (GCM) 10K type strain sequencing project: providing services to taxonomists for standard genome sequencing and annotation.</title>
        <authorList>
            <consortium name="The Broad Institute Genomics Platform"/>
            <consortium name="The Broad Institute Genome Sequencing Center for Infectious Disease"/>
            <person name="Wu L."/>
            <person name="Ma J."/>
        </authorList>
    </citation>
    <scope>NUCLEOTIDE SEQUENCE [LARGE SCALE GENOMIC DNA]</scope>
    <source>
        <strain evidence="9">NBRC 112502</strain>
    </source>
</reference>
<dbReference type="PROSITE" id="PS51296">
    <property type="entry name" value="RIESKE"/>
    <property type="match status" value="1"/>
</dbReference>
<evidence type="ECO:0000259" key="7">
    <source>
        <dbReference type="PROSITE" id="PS51296"/>
    </source>
</evidence>
<name>A0ABQ6AE40_9PROT</name>
<keyword evidence="9" id="KW-1185">Reference proteome</keyword>
<keyword evidence="4" id="KW-0560">Oxidoreductase</keyword>
<dbReference type="Pfam" id="PF00355">
    <property type="entry name" value="Rieske"/>
    <property type="match status" value="1"/>
</dbReference>
<accession>A0ABQ6AE40</accession>
<dbReference type="PANTHER" id="PTHR43756:SF5">
    <property type="entry name" value="CHOLINE MONOOXYGENASE, CHLOROPLASTIC"/>
    <property type="match status" value="1"/>
</dbReference>
<organism evidence="8 9">
    <name type="scientific">Acidocella aquatica</name>
    <dbReference type="NCBI Taxonomy" id="1922313"/>
    <lineage>
        <taxon>Bacteria</taxon>
        <taxon>Pseudomonadati</taxon>
        <taxon>Pseudomonadota</taxon>
        <taxon>Alphaproteobacteria</taxon>
        <taxon>Acetobacterales</taxon>
        <taxon>Acidocellaceae</taxon>
        <taxon>Acidocella</taxon>
    </lineage>
</organism>
<evidence type="ECO:0000256" key="3">
    <source>
        <dbReference type="ARBA" id="ARBA00022723"/>
    </source>
</evidence>
<evidence type="ECO:0000256" key="6">
    <source>
        <dbReference type="ARBA" id="ARBA00023014"/>
    </source>
</evidence>